<dbReference type="Proteomes" id="UP000176603">
    <property type="component" value="Unassembled WGS sequence"/>
</dbReference>
<dbReference type="Gene3D" id="2.70.70.10">
    <property type="entry name" value="Glucose Permease (Domain IIA)"/>
    <property type="match status" value="1"/>
</dbReference>
<reference evidence="4 5" key="1">
    <citation type="journal article" date="2016" name="Nat. Commun.">
        <title>Thousands of microbial genomes shed light on interconnected biogeochemical processes in an aquifer system.</title>
        <authorList>
            <person name="Anantharaman K."/>
            <person name="Brown C.T."/>
            <person name="Hug L.A."/>
            <person name="Sharon I."/>
            <person name="Castelle C.J."/>
            <person name="Probst A.J."/>
            <person name="Thomas B.C."/>
            <person name="Singh A."/>
            <person name="Wilkins M.J."/>
            <person name="Karaoz U."/>
            <person name="Brodie E.L."/>
            <person name="Williams K.H."/>
            <person name="Hubbard S.S."/>
            <person name="Banfield J.F."/>
        </authorList>
    </citation>
    <scope>NUCLEOTIDE SEQUENCE [LARGE SCALE GENOMIC DNA]</scope>
</reference>
<dbReference type="InterPro" id="IPR050570">
    <property type="entry name" value="Cell_wall_metabolism_enzyme"/>
</dbReference>
<dbReference type="STRING" id="1802399.A3E39_01800"/>
<organism evidence="4 5">
    <name type="scientific">Candidatus Uhrbacteria bacterium RIFCSPHIGHO2_12_FULL_60_25</name>
    <dbReference type="NCBI Taxonomy" id="1802399"/>
    <lineage>
        <taxon>Bacteria</taxon>
        <taxon>Candidatus Uhriibacteriota</taxon>
    </lineage>
</organism>
<feature type="region of interest" description="Disordered" evidence="2">
    <location>
        <begin position="451"/>
        <end position="482"/>
    </location>
</feature>
<dbReference type="EMBL" id="MGEH01000002">
    <property type="protein sequence ID" value="OGL79743.1"/>
    <property type="molecule type" value="Genomic_DNA"/>
</dbReference>
<dbReference type="CDD" id="cd12797">
    <property type="entry name" value="M23_peptidase"/>
    <property type="match status" value="1"/>
</dbReference>
<accession>A0A1F7UN76</accession>
<dbReference type="AlphaFoldDB" id="A0A1F7UN76"/>
<comment type="caution">
    <text evidence="4">The sequence shown here is derived from an EMBL/GenBank/DDBJ whole genome shotgun (WGS) entry which is preliminary data.</text>
</comment>
<dbReference type="PANTHER" id="PTHR21666">
    <property type="entry name" value="PEPTIDASE-RELATED"/>
    <property type="match status" value="1"/>
</dbReference>
<dbReference type="InterPro" id="IPR016047">
    <property type="entry name" value="M23ase_b-sheet_dom"/>
</dbReference>
<dbReference type="PANTHER" id="PTHR21666:SF289">
    <property type="entry name" value="L-ALA--D-GLU ENDOPEPTIDASE"/>
    <property type="match status" value="1"/>
</dbReference>
<evidence type="ECO:0000259" key="3">
    <source>
        <dbReference type="Pfam" id="PF01551"/>
    </source>
</evidence>
<evidence type="ECO:0000256" key="2">
    <source>
        <dbReference type="SAM" id="MobiDB-lite"/>
    </source>
</evidence>
<evidence type="ECO:0000313" key="5">
    <source>
        <dbReference type="Proteomes" id="UP000176603"/>
    </source>
</evidence>
<keyword evidence="1" id="KW-0732">Signal</keyword>
<dbReference type="SUPFAM" id="SSF51261">
    <property type="entry name" value="Duplicated hybrid motif"/>
    <property type="match status" value="1"/>
</dbReference>
<gene>
    <name evidence="4" type="ORF">A3E39_01800</name>
</gene>
<sequence length="686" mass="72345">MLIVICTACSSNKVGQTVEPIHEGPIKGVAACNVTTVRYPTTIEEFSKLYEKRGFYTDGNHLGDDNALPEGTAIHPVACGTIKVYRSAQGYGRLVVVIEHTLPRPIQVANGLGEPVEITTFLSIYGHLQKGSLAWKTGDTVTPDDIVGYVDADATNGDGGVHLHLGIRLQSESDAQATDVSWFRGYDDPYVSQRKWFADPAVFLDTLMKAGLVVRWHPEGTVIERELDRSHWMVGPGDALLALSSPIETQDRLLGRAIPVSESEFGCMWESGGVYASELAGHKLVKFEDESTVYEYDGLHPGARRWSFVNEPAFRSWAWKDTEIQVWSPLLRSYFMSSTTDQGFRRLRDGTLVKAKGQSEVAVVAGGVRLPIYDWSTFLSLGYKAENIVEVEESVLDASAGPRGATITPDLVSLCRHPETCLVDCPDQGPGGGGVGEEDAGQVADDAVAPETDAGSVTGGAGGSPSVPDAASGSGGTSAKPPTCTPGATKACACVGQGLVGSQVCAMDGLSYGPCVCPDPWNGELDSGNGGSPSDAGHQFDAGSSGAGGSGGTSNVPPPDAGSPQSTSLHVAYVSPVSGSLRIEGWTKLQDGTNISWHIVTECADVNPSDNLLECDLPVPSGSQRFEFQVYLPNGKYWGDHACDSGGCGQPLGQLTLTKGGSPVSWTFTPNNAGAPYYNGLVSPVP</sequence>
<dbReference type="GO" id="GO:0004222">
    <property type="term" value="F:metalloendopeptidase activity"/>
    <property type="evidence" value="ECO:0007669"/>
    <property type="project" value="TreeGrafter"/>
</dbReference>
<protein>
    <recommendedName>
        <fullName evidence="3">M23ase beta-sheet core domain-containing protein</fullName>
    </recommendedName>
</protein>
<evidence type="ECO:0000313" key="4">
    <source>
        <dbReference type="EMBL" id="OGL79743.1"/>
    </source>
</evidence>
<dbReference type="InterPro" id="IPR011055">
    <property type="entry name" value="Dup_hybrid_motif"/>
</dbReference>
<feature type="domain" description="M23ase beta-sheet core" evidence="3">
    <location>
        <begin position="60"/>
        <end position="171"/>
    </location>
</feature>
<proteinExistence type="predicted"/>
<dbReference type="Pfam" id="PF01551">
    <property type="entry name" value="Peptidase_M23"/>
    <property type="match status" value="1"/>
</dbReference>
<feature type="region of interest" description="Disordered" evidence="2">
    <location>
        <begin position="526"/>
        <end position="567"/>
    </location>
</feature>
<name>A0A1F7UN76_9BACT</name>
<evidence type="ECO:0000256" key="1">
    <source>
        <dbReference type="ARBA" id="ARBA00022729"/>
    </source>
</evidence>